<dbReference type="EMBL" id="CP042344">
    <property type="protein sequence ID" value="QEA13415.1"/>
    <property type="molecule type" value="Genomic_DNA"/>
</dbReference>
<dbReference type="Pfam" id="PF20567">
    <property type="entry name" value="DUF6776"/>
    <property type="match status" value="1"/>
</dbReference>
<sequence length="240" mass="26678">MRLRRLRRRFSLGGPRLVVRRSLPWPLRWLALAVLLGLSAAVALWAFEFGKAIAGLDASAKQELGELRSQTRLLHARINELQQESAAADSLRATERAAADALGERLRALEADNRSLRDDLAFFEKLIPAASSASNSTLDIRGLQADVLGGVQLRWQVLVIQPVRNAPEFKGQLELVLAGLRDGKPWTSRPPAVVRPLQMQQYRRVEGLVDLPERVMVKTVTVRLLQGSSVRAQQSLTLQD</sequence>
<name>A0A5B8RYV8_9BURK</name>
<dbReference type="InterPro" id="IPR046703">
    <property type="entry name" value="DUF6776"/>
</dbReference>
<gene>
    <name evidence="2" type="ORF">FOZ74_10450</name>
</gene>
<evidence type="ECO:0000313" key="2">
    <source>
        <dbReference type="EMBL" id="QEA13415.1"/>
    </source>
</evidence>
<accession>A0A5B8RYV8</accession>
<keyword evidence="3" id="KW-1185">Reference proteome</keyword>
<dbReference type="KEGG" id="cof:FOZ74_10450"/>
<dbReference type="OrthoDB" id="8585321at2"/>
<dbReference type="Proteomes" id="UP000321199">
    <property type="component" value="Chromosome"/>
</dbReference>
<protein>
    <submittedName>
        <fullName evidence="2">Uncharacterized protein</fullName>
    </submittedName>
</protein>
<dbReference type="RefSeq" id="WP_146913007.1">
    <property type="nucleotide sequence ID" value="NZ_CP042344.1"/>
</dbReference>
<proteinExistence type="predicted"/>
<evidence type="ECO:0000313" key="3">
    <source>
        <dbReference type="Proteomes" id="UP000321199"/>
    </source>
</evidence>
<dbReference type="AlphaFoldDB" id="A0A5B8RYV8"/>
<keyword evidence="1" id="KW-0175">Coiled coil</keyword>
<feature type="coiled-coil region" evidence="1">
    <location>
        <begin position="64"/>
        <end position="126"/>
    </location>
</feature>
<evidence type="ECO:0000256" key="1">
    <source>
        <dbReference type="SAM" id="Coils"/>
    </source>
</evidence>
<reference evidence="2 3" key="1">
    <citation type="submission" date="2019-07" db="EMBL/GenBank/DDBJ databases">
        <title>Complete genome sequence of Comamonas sp. NLF 7-7 isolated from livestock.</title>
        <authorList>
            <person name="Kim D.H."/>
            <person name="Kim J.G."/>
        </authorList>
    </citation>
    <scope>NUCLEOTIDE SEQUENCE [LARGE SCALE GENOMIC DNA]</scope>
    <source>
        <strain evidence="2 3">NLF 7-7</strain>
    </source>
</reference>
<organism evidence="2 3">
    <name type="scientific">Comamonas flocculans</name>
    <dbReference type="NCBI Taxonomy" id="2597701"/>
    <lineage>
        <taxon>Bacteria</taxon>
        <taxon>Pseudomonadati</taxon>
        <taxon>Pseudomonadota</taxon>
        <taxon>Betaproteobacteria</taxon>
        <taxon>Burkholderiales</taxon>
        <taxon>Comamonadaceae</taxon>
        <taxon>Comamonas</taxon>
    </lineage>
</organism>